<keyword evidence="1" id="KW-0472">Membrane</keyword>
<feature type="transmembrane region" description="Helical" evidence="1">
    <location>
        <begin position="12"/>
        <end position="43"/>
    </location>
</feature>
<organism evidence="3 4">
    <name type="scientific">Anaerosacchariphilus polymeriproducens</name>
    <dbReference type="NCBI Taxonomy" id="1812858"/>
    <lineage>
        <taxon>Bacteria</taxon>
        <taxon>Bacillati</taxon>
        <taxon>Bacillota</taxon>
        <taxon>Clostridia</taxon>
        <taxon>Lachnospirales</taxon>
        <taxon>Lachnospiraceae</taxon>
        <taxon>Anaerosacchariphilus</taxon>
    </lineage>
</organism>
<gene>
    <name evidence="3" type="ORF">DWV06_13490</name>
</gene>
<name>A0A371ARW5_9FIRM</name>
<accession>A0A371ARW5</accession>
<dbReference type="PROSITE" id="PS51257">
    <property type="entry name" value="PROKAR_LIPOPROTEIN"/>
    <property type="match status" value="1"/>
</dbReference>
<evidence type="ECO:0000256" key="1">
    <source>
        <dbReference type="SAM" id="Phobius"/>
    </source>
</evidence>
<keyword evidence="1" id="KW-0812">Transmembrane</keyword>
<sequence>MQQDIKRNYSQISMVSGILSIGFSCTGFNIILGIIAIVLGILGRRTVDNKLDGRSIVGIITGVIGILLTFVTIFIFIKLINNPLAGLPKYWIK</sequence>
<dbReference type="Pfam" id="PF13828">
    <property type="entry name" value="DUF4190"/>
    <property type="match status" value="1"/>
</dbReference>
<dbReference type="InterPro" id="IPR025241">
    <property type="entry name" value="DUF4190"/>
</dbReference>
<feature type="domain" description="DUF4190" evidence="2">
    <location>
        <begin position="12"/>
        <end position="71"/>
    </location>
</feature>
<evidence type="ECO:0000313" key="3">
    <source>
        <dbReference type="EMBL" id="RDU22306.1"/>
    </source>
</evidence>
<reference evidence="3 4" key="1">
    <citation type="submission" date="2018-07" db="EMBL/GenBank/DDBJ databases">
        <title>Anaerosacharophilus polymeroproducens gen. nov. sp. nov., an anaerobic bacterium isolated from salt field.</title>
        <authorList>
            <person name="Kim W."/>
            <person name="Yang S.-H."/>
            <person name="Oh J."/>
            <person name="Lee J.-H."/>
            <person name="Kwon K.K."/>
        </authorList>
    </citation>
    <scope>NUCLEOTIDE SEQUENCE [LARGE SCALE GENOMIC DNA]</scope>
    <source>
        <strain evidence="3 4">MCWD5</strain>
    </source>
</reference>
<dbReference type="EMBL" id="QRCT01000049">
    <property type="protein sequence ID" value="RDU22306.1"/>
    <property type="molecule type" value="Genomic_DNA"/>
</dbReference>
<feature type="transmembrane region" description="Helical" evidence="1">
    <location>
        <begin position="55"/>
        <end position="77"/>
    </location>
</feature>
<dbReference type="AlphaFoldDB" id="A0A371ARW5"/>
<dbReference type="Proteomes" id="UP000255036">
    <property type="component" value="Unassembled WGS sequence"/>
</dbReference>
<evidence type="ECO:0000259" key="2">
    <source>
        <dbReference type="Pfam" id="PF13828"/>
    </source>
</evidence>
<keyword evidence="1" id="KW-1133">Transmembrane helix</keyword>
<evidence type="ECO:0000313" key="4">
    <source>
        <dbReference type="Proteomes" id="UP000255036"/>
    </source>
</evidence>
<protein>
    <submittedName>
        <fullName evidence="3">DUF4190 domain-containing protein</fullName>
    </submittedName>
</protein>
<comment type="caution">
    <text evidence="3">The sequence shown here is derived from an EMBL/GenBank/DDBJ whole genome shotgun (WGS) entry which is preliminary data.</text>
</comment>
<proteinExistence type="predicted"/>
<dbReference type="RefSeq" id="WP_115482716.1">
    <property type="nucleotide sequence ID" value="NZ_QRCT01000049.1"/>
</dbReference>
<keyword evidence="4" id="KW-1185">Reference proteome</keyword>